<dbReference type="KEGG" id="sba:Sulba_0349"/>
<keyword evidence="2" id="KW-1185">Reference proteome</keyword>
<sequence>MNHKTHILMYQNNNGTIKVMYGLKMDNIVGDLVWGLFPDGSEVPFDTHDFMTHHFSVIGATQNTNTLIF</sequence>
<dbReference type="AlphaFoldDB" id="I3XUP9"/>
<dbReference type="RefSeq" id="WP_014768554.1">
    <property type="nucleotide sequence ID" value="NC_018002.1"/>
</dbReference>
<dbReference type="EMBL" id="CP003333">
    <property type="protein sequence ID" value="AFL67673.1"/>
    <property type="molecule type" value="Genomic_DNA"/>
</dbReference>
<evidence type="ECO:0000313" key="1">
    <source>
        <dbReference type="EMBL" id="AFL67673.1"/>
    </source>
</evidence>
<dbReference type="Proteomes" id="UP000006176">
    <property type="component" value="Chromosome"/>
</dbReference>
<protein>
    <submittedName>
        <fullName evidence="1">Uncharacterized protein</fullName>
    </submittedName>
</protein>
<dbReference type="HOGENOM" id="CLU_2774385_0_0_7"/>
<evidence type="ECO:0000313" key="2">
    <source>
        <dbReference type="Proteomes" id="UP000006176"/>
    </source>
</evidence>
<gene>
    <name evidence="1" type="ordered locus">Sulba_0349</name>
</gene>
<name>I3XUP9_SULBS</name>
<accession>I3XUP9</accession>
<reference evidence="1 2" key="1">
    <citation type="submission" date="2012-06" db="EMBL/GenBank/DDBJ databases">
        <title>Complete sequence of Sulfurospirillum barnesii SES-3.</title>
        <authorList>
            <consortium name="US DOE Joint Genome Institute"/>
            <person name="Lucas S."/>
            <person name="Han J."/>
            <person name="Lapidus A."/>
            <person name="Cheng J.-F."/>
            <person name="Goodwin L."/>
            <person name="Pitluck S."/>
            <person name="Peters L."/>
            <person name="Ovchinnikova G."/>
            <person name="Lu M."/>
            <person name="Detter J.C."/>
            <person name="Han C."/>
            <person name="Tapia R."/>
            <person name="Land M."/>
            <person name="Hauser L."/>
            <person name="Kyrpides N."/>
            <person name="Ivanova N."/>
            <person name="Pagani I."/>
            <person name="Stolz J."/>
            <person name="Arkin A."/>
            <person name="Dehal P."/>
            <person name="Oremland R."/>
            <person name="Saltikov C."/>
            <person name="Basu P."/>
            <person name="Hollibaugh J."/>
            <person name="Newman D."/>
            <person name="Stolyar S."/>
            <person name="Hazen T."/>
            <person name="Woyke T."/>
        </authorList>
    </citation>
    <scope>NUCLEOTIDE SEQUENCE [LARGE SCALE GENOMIC DNA]</scope>
    <source>
        <strain evidence="2">ATCC 700032 / DSM 10660 / SES-3</strain>
    </source>
</reference>
<proteinExistence type="predicted"/>
<dbReference type="PATRIC" id="fig|760154.4.peg.350"/>
<dbReference type="STRING" id="760154.Sulba_0349"/>
<organism evidence="1 2">
    <name type="scientific">Sulfurospirillum barnesii (strain ATCC 700032 / DSM 10660 / SES-3)</name>
    <dbReference type="NCBI Taxonomy" id="760154"/>
    <lineage>
        <taxon>Bacteria</taxon>
        <taxon>Pseudomonadati</taxon>
        <taxon>Campylobacterota</taxon>
        <taxon>Epsilonproteobacteria</taxon>
        <taxon>Campylobacterales</taxon>
        <taxon>Sulfurospirillaceae</taxon>
        <taxon>Sulfurospirillum</taxon>
    </lineage>
</organism>